<evidence type="ECO:0000256" key="5">
    <source>
        <dbReference type="ARBA" id="ARBA00023014"/>
    </source>
</evidence>
<dbReference type="GO" id="GO:0016114">
    <property type="term" value="P:terpenoid biosynthetic process"/>
    <property type="evidence" value="ECO:0007669"/>
    <property type="project" value="InterPro"/>
</dbReference>
<comment type="similarity">
    <text evidence="8">Belongs to the IspG family.</text>
</comment>
<feature type="binding site" evidence="8">
    <location>
        <position position="640"/>
    </location>
    <ligand>
        <name>[4Fe-4S] cluster</name>
        <dbReference type="ChEBI" id="CHEBI:49883"/>
    </ligand>
</feature>
<reference evidence="11" key="1">
    <citation type="submission" date="2021-05" db="EMBL/GenBank/DDBJ databases">
        <title>Energy efficiency and biological interactions define the core microbiome of deep oligotrophic groundwater.</title>
        <authorList>
            <person name="Mehrshad M."/>
            <person name="Lopez-Fernandez M."/>
            <person name="Bell E."/>
            <person name="Bernier-Latmani R."/>
            <person name="Bertilsson S."/>
            <person name="Dopson M."/>
        </authorList>
    </citation>
    <scope>NUCLEOTIDE SEQUENCE</scope>
    <source>
        <strain evidence="11">Modern_marine.mb.64</strain>
    </source>
</reference>
<feature type="domain" description="IspG TIM-barrel" evidence="9">
    <location>
        <begin position="22"/>
        <end position="290"/>
    </location>
</feature>
<evidence type="ECO:0000256" key="2">
    <source>
        <dbReference type="ARBA" id="ARBA00022723"/>
    </source>
</evidence>
<dbReference type="InterPro" id="IPR004588">
    <property type="entry name" value="IspG_bac-typ"/>
</dbReference>
<sequence length="700" mass="75404">MSSDSRQKAPKGLPLPYRRRPTRVVRVGHLAIGGPHPILIQSMTTSDTMDTQAVCGEIEGLVSAGCPLVRLTCPSIREADHLAVIKAELRRRGLQVPLVADIHFTPNAALRAAELVEKVRINPGNYADRKKNAVREYSDAQYREELERIQARFKPLVLKCKEHGAALRIGTNHGSLSDRIMNRYGDTPLGMVESALEFVRICRNYDFHNIVLSLKSSVTSVVIEAHRLLIAQMDAEKMDYPIHLGITEAGSGWPARLKSAVGIGGLLSEGIGDTIRVSLTEPSVNEIAACREILAGVARVEPAFAAFIPAGMMKTDGPPPGPPAGAGGPCGDAPVSKPVTLPAPRIVERIELGTLPLGGPAPVPRVHYAAAAAVNEPDRLLRELKHLLHDPNDDPPEAFWIHGPLNERAPELVQYLMSKLSEAGMRQTPLIYRGFYNDAVDPQILFNLAAMVGGISLIPELNNGLDEGNRLPVETVCASIGDGCPLFWEIPDPRTAVSVCRRVLKAGLSRTALVIIRQDLRHRVWQTVGALADAGLSANVALILRLCGDPIEQALSAGPALLESGGEALLAGPASGKANEPNPISIAFGILQSVRRRLTRAEFISCPSCGRTLFNLETTTERIRRRTGHLKGVKIAVMGCIVNGPGEMADADFGYVGSGVGKIDLYRGKIRVERNLAPDEADEALVALIKADGRWVDTAD</sequence>
<comment type="cofactor">
    <cofactor evidence="8">
        <name>[4Fe-4S] cluster</name>
        <dbReference type="ChEBI" id="CHEBI:49883"/>
    </cofactor>
    <text evidence="8">Binds 1 [4Fe-4S] cluster.</text>
</comment>
<dbReference type="Proteomes" id="UP000777784">
    <property type="component" value="Unassembled WGS sequence"/>
</dbReference>
<feature type="binding site" evidence="8">
    <location>
        <position position="606"/>
    </location>
    <ligand>
        <name>[4Fe-4S] cluster</name>
        <dbReference type="ChEBI" id="CHEBI:49883"/>
    </ligand>
</feature>
<dbReference type="FunFam" id="3.30.413.10:FF:000006">
    <property type="entry name" value="4-hydroxy-3-methylbut-2-en-1-yl diphosphate synthase (flavodoxin)"/>
    <property type="match status" value="1"/>
</dbReference>
<evidence type="ECO:0000256" key="4">
    <source>
        <dbReference type="ARBA" id="ARBA00023004"/>
    </source>
</evidence>
<dbReference type="PIRSF" id="PIRSF037336">
    <property type="entry name" value="IspG_like"/>
    <property type="match status" value="1"/>
</dbReference>
<comment type="catalytic activity">
    <reaction evidence="7">
        <text>(2E)-4-hydroxy-3-methylbut-2-enyl diphosphate + 2 oxidized [2Fe-2S]-[ferredoxin] + H2O = 2-C-methyl-D-erythritol 2,4-cyclic diphosphate + 2 reduced [2Fe-2S]-[ferredoxin] + H(+)</text>
        <dbReference type="Rhea" id="RHEA:26119"/>
        <dbReference type="Rhea" id="RHEA-COMP:10000"/>
        <dbReference type="Rhea" id="RHEA-COMP:10001"/>
        <dbReference type="ChEBI" id="CHEBI:15377"/>
        <dbReference type="ChEBI" id="CHEBI:15378"/>
        <dbReference type="ChEBI" id="CHEBI:33737"/>
        <dbReference type="ChEBI" id="CHEBI:33738"/>
        <dbReference type="ChEBI" id="CHEBI:58483"/>
        <dbReference type="ChEBI" id="CHEBI:128753"/>
        <dbReference type="EC" id="1.17.7.1"/>
    </reaction>
</comment>
<dbReference type="GO" id="GO:0141197">
    <property type="term" value="F:4-hydroxy-3-methylbut-2-enyl-diphosphate synthase activity (flavodoxin)"/>
    <property type="evidence" value="ECO:0007669"/>
    <property type="project" value="UniProtKB-EC"/>
</dbReference>
<dbReference type="SUPFAM" id="SSF56014">
    <property type="entry name" value="Nitrite and sulphite reductase 4Fe-4S domain-like"/>
    <property type="match status" value="1"/>
</dbReference>
<dbReference type="Pfam" id="PF04551">
    <property type="entry name" value="GcpE"/>
    <property type="match status" value="1"/>
</dbReference>
<name>A0A948W3C6_UNCEI</name>
<protein>
    <recommendedName>
        <fullName evidence="8">4-hydroxy-3-methylbut-2-en-1-yl diphosphate synthase (flavodoxin)</fullName>
        <ecNumber evidence="8">1.17.7.3</ecNumber>
    </recommendedName>
    <alternativeName>
        <fullName evidence="8">1-hydroxy-2-methyl-2-(E)-butenyl 4-diphosphate synthase</fullName>
    </alternativeName>
</protein>
<keyword evidence="6 8" id="KW-0414">Isoprene biosynthesis</keyword>
<feature type="binding site" evidence="8">
    <location>
        <position position="647"/>
    </location>
    <ligand>
        <name>[4Fe-4S] cluster</name>
        <dbReference type="ChEBI" id="CHEBI:49883"/>
    </ligand>
</feature>
<organism evidence="11 12">
    <name type="scientific">Eiseniibacteriota bacterium</name>
    <dbReference type="NCBI Taxonomy" id="2212470"/>
    <lineage>
        <taxon>Bacteria</taxon>
        <taxon>Candidatus Eiseniibacteriota</taxon>
    </lineage>
</organism>
<dbReference type="Pfam" id="PF26540">
    <property type="entry name" value="GcpE_C"/>
    <property type="match status" value="1"/>
</dbReference>
<dbReference type="PANTHER" id="PTHR30454">
    <property type="entry name" value="4-HYDROXY-3-METHYLBUT-2-EN-1-YL DIPHOSPHATE SYNTHASE"/>
    <property type="match status" value="1"/>
</dbReference>
<dbReference type="InterPro" id="IPR058579">
    <property type="entry name" value="IspG_C"/>
</dbReference>
<evidence type="ECO:0000259" key="10">
    <source>
        <dbReference type="Pfam" id="PF26540"/>
    </source>
</evidence>
<proteinExistence type="inferred from homology"/>
<dbReference type="InterPro" id="IPR045854">
    <property type="entry name" value="NO2/SO3_Rdtase_4Fe4S_sf"/>
</dbReference>
<dbReference type="GO" id="GO:0046429">
    <property type="term" value="F:4-hydroxy-3-methylbut-2-en-1-yl diphosphate synthase activity (ferredoxin)"/>
    <property type="evidence" value="ECO:0007669"/>
    <property type="project" value="UniProtKB-UniRule"/>
</dbReference>
<comment type="pathway">
    <text evidence="8">Isoprenoid biosynthesis; isopentenyl diphosphate biosynthesis via DXP pathway; isopentenyl diphosphate from 1-deoxy-D-xylulose 5-phosphate: step 5/6.</text>
</comment>
<dbReference type="GO" id="GO:0019288">
    <property type="term" value="P:isopentenyl diphosphate biosynthetic process, methylerythritol 4-phosphate pathway"/>
    <property type="evidence" value="ECO:0007669"/>
    <property type="project" value="UniProtKB-UniRule"/>
</dbReference>
<dbReference type="PANTHER" id="PTHR30454:SF0">
    <property type="entry name" value="4-HYDROXY-3-METHYLBUT-2-EN-1-YL DIPHOSPHATE SYNTHASE (FERREDOXIN), CHLOROPLASTIC"/>
    <property type="match status" value="1"/>
</dbReference>
<comment type="catalytic activity">
    <reaction evidence="8">
        <text>(2E)-4-hydroxy-3-methylbut-2-enyl diphosphate + oxidized [flavodoxin] + H2O + 2 H(+) = 2-C-methyl-D-erythritol 2,4-cyclic diphosphate + reduced [flavodoxin]</text>
        <dbReference type="Rhea" id="RHEA:43604"/>
        <dbReference type="Rhea" id="RHEA-COMP:10622"/>
        <dbReference type="Rhea" id="RHEA-COMP:10623"/>
        <dbReference type="ChEBI" id="CHEBI:15377"/>
        <dbReference type="ChEBI" id="CHEBI:15378"/>
        <dbReference type="ChEBI" id="CHEBI:57618"/>
        <dbReference type="ChEBI" id="CHEBI:58210"/>
        <dbReference type="ChEBI" id="CHEBI:58483"/>
        <dbReference type="ChEBI" id="CHEBI:128753"/>
        <dbReference type="EC" id="1.17.7.3"/>
    </reaction>
</comment>
<feature type="domain" description="IspG C-terminal" evidence="10">
    <location>
        <begin position="602"/>
        <end position="690"/>
    </location>
</feature>
<evidence type="ECO:0000256" key="6">
    <source>
        <dbReference type="ARBA" id="ARBA00023229"/>
    </source>
</evidence>
<dbReference type="GO" id="GO:0005506">
    <property type="term" value="F:iron ion binding"/>
    <property type="evidence" value="ECO:0007669"/>
    <property type="project" value="InterPro"/>
</dbReference>
<comment type="function">
    <text evidence="8">Converts 2C-methyl-D-erythritol 2,4-cyclodiphosphate (ME-2,4cPP) into 1-hydroxy-2-methyl-2-(E)-butenyl 4-diphosphate.</text>
</comment>
<accession>A0A948W3C6</accession>
<evidence type="ECO:0000256" key="3">
    <source>
        <dbReference type="ARBA" id="ARBA00023002"/>
    </source>
</evidence>
<dbReference type="Gene3D" id="3.20.20.20">
    <property type="entry name" value="Dihydropteroate synthase-like"/>
    <property type="match status" value="1"/>
</dbReference>
<evidence type="ECO:0000313" key="11">
    <source>
        <dbReference type="EMBL" id="MBU2690937.1"/>
    </source>
</evidence>
<keyword evidence="5 8" id="KW-0411">Iron-sulfur</keyword>
<dbReference type="InterPro" id="IPR058578">
    <property type="entry name" value="IspG_TIM"/>
</dbReference>
<keyword evidence="4 8" id="KW-0408">Iron</keyword>
<evidence type="ECO:0000256" key="8">
    <source>
        <dbReference type="HAMAP-Rule" id="MF_00159"/>
    </source>
</evidence>
<dbReference type="AlphaFoldDB" id="A0A948W3C6"/>
<evidence type="ECO:0000256" key="1">
    <source>
        <dbReference type="ARBA" id="ARBA00022485"/>
    </source>
</evidence>
<evidence type="ECO:0000259" key="9">
    <source>
        <dbReference type="Pfam" id="PF04551"/>
    </source>
</evidence>
<dbReference type="HAMAP" id="MF_00159">
    <property type="entry name" value="IspG"/>
    <property type="match status" value="1"/>
</dbReference>
<dbReference type="EMBL" id="JAHJDP010000042">
    <property type="protein sequence ID" value="MBU2690937.1"/>
    <property type="molecule type" value="Genomic_DNA"/>
</dbReference>
<feature type="binding site" evidence="8">
    <location>
        <position position="609"/>
    </location>
    <ligand>
        <name>[4Fe-4S] cluster</name>
        <dbReference type="ChEBI" id="CHEBI:49883"/>
    </ligand>
</feature>
<keyword evidence="3 8" id="KW-0560">Oxidoreductase</keyword>
<evidence type="ECO:0000313" key="12">
    <source>
        <dbReference type="Proteomes" id="UP000777784"/>
    </source>
</evidence>
<evidence type="ECO:0000256" key="7">
    <source>
        <dbReference type="ARBA" id="ARBA00051119"/>
    </source>
</evidence>
<dbReference type="InterPro" id="IPR017178">
    <property type="entry name" value="IspG_atypical"/>
</dbReference>
<dbReference type="GO" id="GO:0051539">
    <property type="term" value="F:4 iron, 4 sulfur cluster binding"/>
    <property type="evidence" value="ECO:0007669"/>
    <property type="project" value="UniProtKB-UniRule"/>
</dbReference>
<gene>
    <name evidence="8 11" type="primary">ispG</name>
    <name evidence="11" type="ORF">KJ970_08410</name>
</gene>
<dbReference type="NCBIfam" id="TIGR00612">
    <property type="entry name" value="ispG_gcpE"/>
    <property type="match status" value="1"/>
</dbReference>
<dbReference type="EC" id="1.17.7.3" evidence="8"/>
<keyword evidence="1 8" id="KW-0004">4Fe-4S</keyword>
<keyword evidence="2 8" id="KW-0479">Metal-binding</keyword>
<dbReference type="FunFam" id="3.20.20.20:FF:000005">
    <property type="entry name" value="4-hydroxy-3-methylbut-2-en-1-yl diphosphate synthase (flavodoxin)"/>
    <property type="match status" value="1"/>
</dbReference>
<dbReference type="InterPro" id="IPR011005">
    <property type="entry name" value="Dihydropteroate_synth-like_sf"/>
</dbReference>
<dbReference type="Gene3D" id="3.30.413.10">
    <property type="entry name" value="Sulfite Reductase Hemoprotein, domain 1"/>
    <property type="match status" value="1"/>
</dbReference>
<comment type="caution">
    <text evidence="11">The sequence shown here is derived from an EMBL/GenBank/DDBJ whole genome shotgun (WGS) entry which is preliminary data.</text>
</comment>